<feature type="chain" id="PRO_5008539906" evidence="12">
    <location>
        <begin position="32"/>
        <end position="724"/>
    </location>
</feature>
<keyword evidence="8 15" id="KW-0675">Receptor</keyword>
<keyword evidence="16" id="KW-1185">Reference proteome</keyword>
<evidence type="ECO:0000256" key="3">
    <source>
        <dbReference type="ARBA" id="ARBA00022448"/>
    </source>
</evidence>
<evidence type="ECO:0000313" key="16">
    <source>
        <dbReference type="Proteomes" id="UP000093391"/>
    </source>
</evidence>
<comment type="subcellular location">
    <subcellularLocation>
        <location evidence="1 10">Cell outer membrane</location>
        <topology evidence="1 10">Multi-pass membrane protein</topology>
    </subcellularLocation>
</comment>
<dbReference type="Pfam" id="PF00593">
    <property type="entry name" value="TonB_dep_Rec_b-barrel"/>
    <property type="match status" value="1"/>
</dbReference>
<dbReference type="GO" id="GO:0038023">
    <property type="term" value="F:signaling receptor activity"/>
    <property type="evidence" value="ECO:0007669"/>
    <property type="project" value="InterPro"/>
</dbReference>
<dbReference type="PROSITE" id="PS52016">
    <property type="entry name" value="TONB_DEPENDENT_REC_3"/>
    <property type="match status" value="1"/>
</dbReference>
<evidence type="ECO:0000256" key="8">
    <source>
        <dbReference type="ARBA" id="ARBA00023170"/>
    </source>
</evidence>
<dbReference type="InterPro" id="IPR036942">
    <property type="entry name" value="Beta-barrel_TonB_sf"/>
</dbReference>
<proteinExistence type="inferred from homology"/>
<keyword evidence="6 11" id="KW-0798">TonB box</keyword>
<dbReference type="KEGG" id="ala:BFG52_07180"/>
<comment type="similarity">
    <text evidence="2 10 11">Belongs to the TonB-dependent receptor family.</text>
</comment>
<dbReference type="InterPro" id="IPR012910">
    <property type="entry name" value="Plug_dom"/>
</dbReference>
<evidence type="ECO:0000259" key="13">
    <source>
        <dbReference type="Pfam" id="PF00593"/>
    </source>
</evidence>
<dbReference type="PANTHER" id="PTHR32552">
    <property type="entry name" value="FERRICHROME IRON RECEPTOR-RELATED"/>
    <property type="match status" value="1"/>
</dbReference>
<dbReference type="InterPro" id="IPR010105">
    <property type="entry name" value="TonB_sidphr_rcpt"/>
</dbReference>
<evidence type="ECO:0000256" key="1">
    <source>
        <dbReference type="ARBA" id="ARBA00004571"/>
    </source>
</evidence>
<dbReference type="PANTHER" id="PTHR32552:SF83">
    <property type="entry name" value="BLR3904 PROTEIN"/>
    <property type="match status" value="1"/>
</dbReference>
<dbReference type="SUPFAM" id="SSF56935">
    <property type="entry name" value="Porins"/>
    <property type="match status" value="1"/>
</dbReference>
<reference evidence="15 16" key="1">
    <citation type="submission" date="2016-08" db="EMBL/GenBank/DDBJ databases">
        <authorList>
            <person name="Seilhamer J.J."/>
        </authorList>
    </citation>
    <scope>NUCLEOTIDE SEQUENCE [LARGE SCALE GENOMIC DNA]</scope>
    <source>
        <strain evidence="15 16">BRTC-1</strain>
    </source>
</reference>
<feature type="signal peptide" evidence="12">
    <location>
        <begin position="1"/>
        <end position="31"/>
    </location>
</feature>
<organism evidence="15 16">
    <name type="scientific">Acinetobacter larvae</name>
    <dbReference type="NCBI Taxonomy" id="1789224"/>
    <lineage>
        <taxon>Bacteria</taxon>
        <taxon>Pseudomonadati</taxon>
        <taxon>Pseudomonadota</taxon>
        <taxon>Gammaproteobacteria</taxon>
        <taxon>Moraxellales</taxon>
        <taxon>Moraxellaceae</taxon>
        <taxon>Acinetobacter</taxon>
    </lineage>
</organism>
<evidence type="ECO:0000256" key="5">
    <source>
        <dbReference type="ARBA" id="ARBA00022692"/>
    </source>
</evidence>
<dbReference type="Gene3D" id="2.40.170.20">
    <property type="entry name" value="TonB-dependent receptor, beta-barrel domain"/>
    <property type="match status" value="1"/>
</dbReference>
<keyword evidence="12" id="KW-0732">Signal</keyword>
<keyword evidence="3 10" id="KW-0813">Transport</keyword>
<evidence type="ECO:0000313" key="15">
    <source>
        <dbReference type="EMBL" id="AOA58159.1"/>
    </source>
</evidence>
<dbReference type="InterPro" id="IPR037066">
    <property type="entry name" value="Plug_dom_sf"/>
</dbReference>
<dbReference type="GO" id="GO:0009279">
    <property type="term" value="C:cell outer membrane"/>
    <property type="evidence" value="ECO:0007669"/>
    <property type="project" value="UniProtKB-SubCell"/>
</dbReference>
<evidence type="ECO:0000256" key="11">
    <source>
        <dbReference type="RuleBase" id="RU003357"/>
    </source>
</evidence>
<evidence type="ECO:0000256" key="12">
    <source>
        <dbReference type="SAM" id="SignalP"/>
    </source>
</evidence>
<feature type="domain" description="TonB-dependent receptor plug" evidence="14">
    <location>
        <begin position="70"/>
        <end position="168"/>
    </location>
</feature>
<evidence type="ECO:0000256" key="6">
    <source>
        <dbReference type="ARBA" id="ARBA00023077"/>
    </source>
</evidence>
<dbReference type="GO" id="GO:0015344">
    <property type="term" value="F:siderophore uptake transmembrane transporter activity"/>
    <property type="evidence" value="ECO:0007669"/>
    <property type="project" value="TreeGrafter"/>
</dbReference>
<keyword evidence="5 10" id="KW-0812">Transmembrane</keyword>
<evidence type="ECO:0000259" key="14">
    <source>
        <dbReference type="Pfam" id="PF07715"/>
    </source>
</evidence>
<feature type="domain" description="TonB-dependent receptor-like beta-barrel" evidence="13">
    <location>
        <begin position="239"/>
        <end position="690"/>
    </location>
</feature>
<dbReference type="RefSeq" id="WP_067554058.1">
    <property type="nucleotide sequence ID" value="NZ_CP016895.1"/>
</dbReference>
<gene>
    <name evidence="15" type="ORF">BFG52_07180</name>
</gene>
<evidence type="ECO:0000256" key="2">
    <source>
        <dbReference type="ARBA" id="ARBA00009810"/>
    </source>
</evidence>
<keyword evidence="9 10" id="KW-0998">Cell outer membrane</keyword>
<evidence type="ECO:0000256" key="9">
    <source>
        <dbReference type="ARBA" id="ARBA00023237"/>
    </source>
</evidence>
<dbReference type="STRING" id="1789224.BFG52_07180"/>
<evidence type="ECO:0000256" key="10">
    <source>
        <dbReference type="PROSITE-ProRule" id="PRU01360"/>
    </source>
</evidence>
<name>A0A1B2LZ32_9GAMM</name>
<dbReference type="Pfam" id="PF07715">
    <property type="entry name" value="Plug"/>
    <property type="match status" value="1"/>
</dbReference>
<dbReference type="NCBIfam" id="TIGR01783">
    <property type="entry name" value="TonB-siderophor"/>
    <property type="match status" value="1"/>
</dbReference>
<dbReference type="AlphaFoldDB" id="A0A1B2LZ32"/>
<dbReference type="EMBL" id="CP016895">
    <property type="protein sequence ID" value="AOA58159.1"/>
    <property type="molecule type" value="Genomic_DNA"/>
</dbReference>
<dbReference type="CDD" id="cd01347">
    <property type="entry name" value="ligand_gated_channel"/>
    <property type="match status" value="1"/>
</dbReference>
<protein>
    <submittedName>
        <fullName evidence="15">TonB-dependent receptor</fullName>
    </submittedName>
</protein>
<dbReference type="Proteomes" id="UP000093391">
    <property type="component" value="Chromosome"/>
</dbReference>
<accession>A0A1B2LZ32</accession>
<evidence type="ECO:0000256" key="7">
    <source>
        <dbReference type="ARBA" id="ARBA00023136"/>
    </source>
</evidence>
<sequence>MKNNSFSRLSTALWALGYCGSFSLYNMTVHAAVAQDLSQLETIVLTAEPNHSSDDQTTVQLSGFAQQNIAEIPASIQRISAERLADQQAKTLSDVVKNDAAVGEGYAPIGYYGNFMMRGFALNLGSSYLLNGHLLRGEQNVALENKQQVEILKGISAMQSGMSTPGGVVNYVTKRPQDIRSIAASGDSRGGYRIATDLGGFFGEEQQFGYRLNVAQEEMHPYVDHANGKRTFAALAFDWNISTASTLMFDIESQRQRQRSVPGYQLLDGSQVPQNVSWDRLLGYQSWSNAITNRSLNSSLKYSHQINDDWESYLAASYSRVVVDDYSAFPWGCYSSICQSTGLGNSFDQHGNYDLYDFRSPDDRYQSTQFKTGLKGTFATAAWQHHLNMELSASRKRHSQYEGANTLIGTGNIAQDSVTYLPADDVSVGRHYTSLKSQQTALNLLDQIDFNPAWSVLLGGKLLHLNESAYLAGGEKSRSTDLHRFLPQGAVLYQPWQNTHFYLSYAKGLSDGAQAPWYSDNALETLAPLHSTQYELGLKQQWHHLLLTAALFDLKQDHQYNNADNIFVAEGKQHNLGLELGLQGQLSDHLDIATSLALIRSRLTDLSGPEYTGHQSQNMPKVRFTSHLAYQVPQFEGLRLLAGMQYSASKFANKTATAKVSGYTVFDLGAAYQFQAHGLAHQLRFNIDNLFNQKYWRDAGGFLGDDYLFLGSPRTAQLTWSVDF</sequence>
<dbReference type="Gene3D" id="2.170.130.10">
    <property type="entry name" value="TonB-dependent receptor, plug domain"/>
    <property type="match status" value="1"/>
</dbReference>
<evidence type="ECO:0000256" key="4">
    <source>
        <dbReference type="ARBA" id="ARBA00022452"/>
    </source>
</evidence>
<keyword evidence="7 10" id="KW-0472">Membrane</keyword>
<dbReference type="InterPro" id="IPR039426">
    <property type="entry name" value="TonB-dep_rcpt-like"/>
</dbReference>
<keyword evidence="4 10" id="KW-1134">Transmembrane beta strand</keyword>
<dbReference type="InterPro" id="IPR000531">
    <property type="entry name" value="Beta-barrel_TonB"/>
</dbReference>
<dbReference type="GO" id="GO:0015891">
    <property type="term" value="P:siderophore transport"/>
    <property type="evidence" value="ECO:0007669"/>
    <property type="project" value="InterPro"/>
</dbReference>